<protein>
    <recommendedName>
        <fullName evidence="6">HTH luxR-type domain-containing protein</fullName>
    </recommendedName>
</protein>
<dbReference type="Proteomes" id="UP000236197">
    <property type="component" value="Unassembled WGS sequence"/>
</dbReference>
<feature type="transmembrane region" description="Helical" evidence="5">
    <location>
        <begin position="223"/>
        <end position="243"/>
    </location>
</feature>
<feature type="compositionally biased region" description="Basic and acidic residues" evidence="4">
    <location>
        <begin position="307"/>
        <end position="320"/>
    </location>
</feature>
<dbReference type="PRINTS" id="PR00038">
    <property type="entry name" value="HTHLUXR"/>
</dbReference>
<feature type="transmembrane region" description="Helical" evidence="5">
    <location>
        <begin position="413"/>
        <end position="432"/>
    </location>
</feature>
<dbReference type="SMART" id="SM00421">
    <property type="entry name" value="HTH_LUXR"/>
    <property type="match status" value="1"/>
</dbReference>
<name>A0A2K2UEY8_9ACTN</name>
<dbReference type="InterPro" id="IPR036388">
    <property type="entry name" value="WH-like_DNA-bd_sf"/>
</dbReference>
<evidence type="ECO:0000256" key="3">
    <source>
        <dbReference type="ARBA" id="ARBA00023163"/>
    </source>
</evidence>
<dbReference type="InterPro" id="IPR000792">
    <property type="entry name" value="Tscrpt_reg_LuxR_C"/>
</dbReference>
<dbReference type="AlphaFoldDB" id="A0A2K2UEY8"/>
<keyword evidence="2" id="KW-0238">DNA-binding</keyword>
<feature type="domain" description="HTH luxR-type" evidence="6">
    <location>
        <begin position="571"/>
        <end position="636"/>
    </location>
</feature>
<proteinExistence type="predicted"/>
<keyword evidence="5" id="KW-1133">Transmembrane helix</keyword>
<gene>
    <name evidence="7" type="ORF">C2L71_00445</name>
</gene>
<dbReference type="GO" id="GO:0003677">
    <property type="term" value="F:DNA binding"/>
    <property type="evidence" value="ECO:0007669"/>
    <property type="project" value="UniProtKB-KW"/>
</dbReference>
<dbReference type="PANTHER" id="PTHR44688:SF16">
    <property type="entry name" value="DNA-BINDING TRANSCRIPTIONAL ACTIVATOR DEVR_DOSR"/>
    <property type="match status" value="1"/>
</dbReference>
<feature type="transmembrane region" description="Helical" evidence="5">
    <location>
        <begin position="198"/>
        <end position="217"/>
    </location>
</feature>
<keyword evidence="5" id="KW-0472">Membrane</keyword>
<organism evidence="7 8">
    <name type="scientific">Enteroscipio rubneri</name>
    <dbReference type="NCBI Taxonomy" id="2070686"/>
    <lineage>
        <taxon>Bacteria</taxon>
        <taxon>Bacillati</taxon>
        <taxon>Actinomycetota</taxon>
        <taxon>Coriobacteriia</taxon>
        <taxon>Eggerthellales</taxon>
        <taxon>Eggerthellaceae</taxon>
        <taxon>Enteroscipio</taxon>
    </lineage>
</organism>
<dbReference type="InterPro" id="IPR016032">
    <property type="entry name" value="Sig_transdc_resp-reg_C-effctor"/>
</dbReference>
<evidence type="ECO:0000256" key="5">
    <source>
        <dbReference type="SAM" id="Phobius"/>
    </source>
</evidence>
<dbReference type="EMBL" id="PPEK01000001">
    <property type="protein sequence ID" value="PNV68905.1"/>
    <property type="molecule type" value="Genomic_DNA"/>
</dbReference>
<dbReference type="SUPFAM" id="SSF46894">
    <property type="entry name" value="C-terminal effector domain of the bipartite response regulators"/>
    <property type="match status" value="1"/>
</dbReference>
<dbReference type="PANTHER" id="PTHR44688">
    <property type="entry name" value="DNA-BINDING TRANSCRIPTIONAL ACTIVATOR DEVR_DOSR"/>
    <property type="match status" value="1"/>
</dbReference>
<dbReference type="Pfam" id="PF00196">
    <property type="entry name" value="GerE"/>
    <property type="match status" value="1"/>
</dbReference>
<reference evidence="8" key="1">
    <citation type="submission" date="2018-01" db="EMBL/GenBank/DDBJ databases">
        <title>Rubneribacter badeniensis gen. nov., sp. nov., and Colonibacter rubneri, gen. nov., sp. nov., WGS of new members of the Eggerthellaceae.</title>
        <authorList>
            <person name="Danylec N."/>
            <person name="Stoll D.A."/>
            <person name="Doetsch A."/>
            <person name="Kulling S.E."/>
            <person name="Huch M."/>
        </authorList>
    </citation>
    <scope>NUCLEOTIDE SEQUENCE [LARGE SCALE GENOMIC DNA]</scope>
    <source>
        <strain evidence="8">ResAG-96</strain>
    </source>
</reference>
<dbReference type="CDD" id="cd06170">
    <property type="entry name" value="LuxR_C_like"/>
    <property type="match status" value="1"/>
</dbReference>
<keyword evidence="5" id="KW-0812">Transmembrane</keyword>
<feature type="region of interest" description="Disordered" evidence="4">
    <location>
        <begin position="307"/>
        <end position="343"/>
    </location>
</feature>
<keyword evidence="1" id="KW-0805">Transcription regulation</keyword>
<feature type="transmembrane region" description="Helical" evidence="5">
    <location>
        <begin position="133"/>
        <end position="157"/>
    </location>
</feature>
<evidence type="ECO:0000313" key="8">
    <source>
        <dbReference type="Proteomes" id="UP000236197"/>
    </source>
</evidence>
<evidence type="ECO:0000256" key="4">
    <source>
        <dbReference type="SAM" id="MobiDB-lite"/>
    </source>
</evidence>
<evidence type="ECO:0000259" key="6">
    <source>
        <dbReference type="PROSITE" id="PS50043"/>
    </source>
</evidence>
<comment type="caution">
    <text evidence="7">The sequence shown here is derived from an EMBL/GenBank/DDBJ whole genome shotgun (WGS) entry which is preliminary data.</text>
</comment>
<dbReference type="PROSITE" id="PS50043">
    <property type="entry name" value="HTH_LUXR_2"/>
    <property type="match status" value="1"/>
</dbReference>
<keyword evidence="8" id="KW-1185">Reference proteome</keyword>
<sequence length="637" mass="67639">MLTAAIEAAVMPAPCKNLRRVTFVSLMMSLLVPTCVHQDALSCVFDFCSRASSASGHTIGVRRRSSHPLPRWIFGRKREMRVGYCRGWGAIVLGRAGKTAQYASDAKAGDCRRIDRLDAASVPKSSPYSAEWLVLHCLGFGACWGWVHVAFFSTVLWGDAGEALSLSAWLINVLTNGCAMVAFGCLSLRFAPLGRIRALGAILVVFTAAGTLGLALGCSSSDMLVYIASVASGVGTAGLLLLWAEAYRSIPPTLAKRRTIPAAMVMGVFYYLLINMLPGIAAVIATMLLPLISVAMLYQTQRMVRTDDEAEAAHEDETAREAGTAPEPSQGEDAARHGAHRPGRSWRSALPVRFAVFTAVYCLAPGFMRGHTSALPFASTGGIGEAMFAGVAVVMIAVAVASIVLFGRTKIDLAYKLVVPLMAAGLLLLPFLAAGQEALAAVAIMSGYILFEMYVWASLTDMASNVGAPNAFVFGIGKSGMNVGLLIGTFVGFNFGSSSSMLFVGVSVLIVYLFIVMESVASPGIGVALSLERPDETSGAAVAPEKVTLAEAAQMDLSEVFDAMLKERCAEVSRVHGLSARETEVLALLARGRSLQSIADALCVAYSTVKTHTDRIYAKTNVHSRQELIALLEKTGE</sequence>
<keyword evidence="3" id="KW-0804">Transcription</keyword>
<feature type="transmembrane region" description="Helical" evidence="5">
    <location>
        <begin position="438"/>
        <end position="459"/>
    </location>
</feature>
<accession>A0A2K2UEY8</accession>
<evidence type="ECO:0000256" key="2">
    <source>
        <dbReference type="ARBA" id="ARBA00023125"/>
    </source>
</evidence>
<feature type="transmembrane region" description="Helical" evidence="5">
    <location>
        <begin position="169"/>
        <end position="191"/>
    </location>
</feature>
<dbReference type="Gene3D" id="1.10.10.10">
    <property type="entry name" value="Winged helix-like DNA-binding domain superfamily/Winged helix DNA-binding domain"/>
    <property type="match status" value="1"/>
</dbReference>
<feature type="transmembrane region" description="Helical" evidence="5">
    <location>
        <begin position="471"/>
        <end position="493"/>
    </location>
</feature>
<feature type="transmembrane region" description="Helical" evidence="5">
    <location>
        <begin position="388"/>
        <end position="406"/>
    </location>
</feature>
<evidence type="ECO:0000313" key="7">
    <source>
        <dbReference type="EMBL" id="PNV68905.1"/>
    </source>
</evidence>
<evidence type="ECO:0000256" key="1">
    <source>
        <dbReference type="ARBA" id="ARBA00023015"/>
    </source>
</evidence>
<dbReference type="GO" id="GO:0006355">
    <property type="term" value="P:regulation of DNA-templated transcription"/>
    <property type="evidence" value="ECO:0007669"/>
    <property type="project" value="InterPro"/>
</dbReference>